<feature type="domain" description="GST N-terminal" evidence="1">
    <location>
        <begin position="1"/>
        <end position="78"/>
    </location>
</feature>
<dbReference type="SUPFAM" id="SSF52833">
    <property type="entry name" value="Thioredoxin-like"/>
    <property type="match status" value="1"/>
</dbReference>
<gene>
    <name evidence="2" type="ORF">WKW79_28470</name>
</gene>
<evidence type="ECO:0000259" key="1">
    <source>
        <dbReference type="PROSITE" id="PS50404"/>
    </source>
</evidence>
<dbReference type="RefSeq" id="WP_340338594.1">
    <property type="nucleotide sequence ID" value="NZ_JBBKZS010000017.1"/>
</dbReference>
<dbReference type="InterPro" id="IPR036249">
    <property type="entry name" value="Thioredoxin-like_sf"/>
</dbReference>
<dbReference type="PROSITE" id="PS50404">
    <property type="entry name" value="GST_NTER"/>
    <property type="match status" value="1"/>
</dbReference>
<evidence type="ECO:0000313" key="3">
    <source>
        <dbReference type="Proteomes" id="UP001367030"/>
    </source>
</evidence>
<organism evidence="2 3">
    <name type="scientific">Variovorax robiniae</name>
    <dbReference type="NCBI Taxonomy" id="1836199"/>
    <lineage>
        <taxon>Bacteria</taxon>
        <taxon>Pseudomonadati</taxon>
        <taxon>Pseudomonadota</taxon>
        <taxon>Betaproteobacteria</taxon>
        <taxon>Burkholderiales</taxon>
        <taxon>Comamonadaceae</taxon>
        <taxon>Variovorax</taxon>
    </lineage>
</organism>
<dbReference type="Gene3D" id="1.20.1050.10">
    <property type="match status" value="1"/>
</dbReference>
<sequence length="204" mass="22303">MQLLANTTSPFVRIARVALIEKGLEIEPTIVDPWADDPRLREANAATRVPTLITDDGTPLPESLLIVQWLERERPPPEYPSLLGEDALGTLSRAGIALGVIDAAVHTIITRKSTAPVLFDETPVGLRRRRTMAEGMGRLEDIAQRVPLAANGAAPTLDAICAVVALDYLRFRFADAPWMPQLSALDALSERLRERASFGKTMPC</sequence>
<dbReference type="InterPro" id="IPR004045">
    <property type="entry name" value="Glutathione_S-Trfase_N"/>
</dbReference>
<dbReference type="Gene3D" id="3.40.30.10">
    <property type="entry name" value="Glutaredoxin"/>
    <property type="match status" value="1"/>
</dbReference>
<reference evidence="2 3" key="1">
    <citation type="submission" date="2024-03" db="EMBL/GenBank/DDBJ databases">
        <title>Novel species of the genus Variovorax.</title>
        <authorList>
            <person name="Liu Q."/>
            <person name="Xin Y.-H."/>
        </authorList>
    </citation>
    <scope>NUCLEOTIDE SEQUENCE [LARGE SCALE GENOMIC DNA]</scope>
    <source>
        <strain evidence="2 3">KACC 18901</strain>
    </source>
</reference>
<proteinExistence type="predicted"/>
<dbReference type="Pfam" id="PF13417">
    <property type="entry name" value="GST_N_3"/>
    <property type="match status" value="1"/>
</dbReference>
<dbReference type="EMBL" id="JBBKZS010000017">
    <property type="protein sequence ID" value="MEJ8858537.1"/>
    <property type="molecule type" value="Genomic_DNA"/>
</dbReference>
<protein>
    <submittedName>
        <fullName evidence="2">Glutathione S-transferase N-terminal domain-containing protein</fullName>
    </submittedName>
</protein>
<comment type="caution">
    <text evidence="2">The sequence shown here is derived from an EMBL/GenBank/DDBJ whole genome shotgun (WGS) entry which is preliminary data.</text>
</comment>
<evidence type="ECO:0000313" key="2">
    <source>
        <dbReference type="EMBL" id="MEJ8858537.1"/>
    </source>
</evidence>
<accession>A0ABU8XF90</accession>
<name>A0ABU8XF90_9BURK</name>
<dbReference type="Proteomes" id="UP001367030">
    <property type="component" value="Unassembled WGS sequence"/>
</dbReference>
<keyword evidence="3" id="KW-1185">Reference proteome</keyword>